<name>A0ABW6BR60_9BACT</name>
<feature type="compositionally biased region" description="Basic and acidic residues" evidence="1">
    <location>
        <begin position="31"/>
        <end position="47"/>
    </location>
</feature>
<proteinExistence type="predicted"/>
<sequence length="62" mass="6869">MEREESRTEESHNKKADADTQHSTNSAARSPDGERTADASDVVKDENIPVVYIDTTPDIPIK</sequence>
<organism evidence="2 3">
    <name type="scientific">Pontibacter toksunensis</name>
    <dbReference type="NCBI Taxonomy" id="1332631"/>
    <lineage>
        <taxon>Bacteria</taxon>
        <taxon>Pseudomonadati</taxon>
        <taxon>Bacteroidota</taxon>
        <taxon>Cytophagia</taxon>
        <taxon>Cytophagales</taxon>
        <taxon>Hymenobacteraceae</taxon>
        <taxon>Pontibacter</taxon>
    </lineage>
</organism>
<keyword evidence="3" id="KW-1185">Reference proteome</keyword>
<feature type="compositionally biased region" description="Basic and acidic residues" evidence="1">
    <location>
        <begin position="1"/>
        <end position="20"/>
    </location>
</feature>
<protein>
    <submittedName>
        <fullName evidence="2">Uncharacterized protein</fullName>
    </submittedName>
</protein>
<dbReference type="EMBL" id="JBHUOX010000004">
    <property type="protein sequence ID" value="MFD3000230.1"/>
    <property type="molecule type" value="Genomic_DNA"/>
</dbReference>
<feature type="region of interest" description="Disordered" evidence="1">
    <location>
        <begin position="1"/>
        <end position="62"/>
    </location>
</feature>
<dbReference type="RefSeq" id="WP_377483010.1">
    <property type="nucleotide sequence ID" value="NZ_JBHUOX010000004.1"/>
</dbReference>
<dbReference type="Proteomes" id="UP001597641">
    <property type="component" value="Unassembled WGS sequence"/>
</dbReference>
<evidence type="ECO:0000313" key="2">
    <source>
        <dbReference type="EMBL" id="MFD3000230.1"/>
    </source>
</evidence>
<comment type="caution">
    <text evidence="2">The sequence shown here is derived from an EMBL/GenBank/DDBJ whole genome shotgun (WGS) entry which is preliminary data.</text>
</comment>
<reference evidence="3" key="1">
    <citation type="journal article" date="2019" name="Int. J. Syst. Evol. Microbiol.">
        <title>The Global Catalogue of Microorganisms (GCM) 10K type strain sequencing project: providing services to taxonomists for standard genome sequencing and annotation.</title>
        <authorList>
            <consortium name="The Broad Institute Genomics Platform"/>
            <consortium name="The Broad Institute Genome Sequencing Center for Infectious Disease"/>
            <person name="Wu L."/>
            <person name="Ma J."/>
        </authorList>
    </citation>
    <scope>NUCLEOTIDE SEQUENCE [LARGE SCALE GENOMIC DNA]</scope>
    <source>
        <strain evidence="3">KCTC 23984</strain>
    </source>
</reference>
<gene>
    <name evidence="2" type="ORF">ACFS7Z_07645</name>
</gene>
<evidence type="ECO:0000256" key="1">
    <source>
        <dbReference type="SAM" id="MobiDB-lite"/>
    </source>
</evidence>
<accession>A0ABW6BR60</accession>
<evidence type="ECO:0000313" key="3">
    <source>
        <dbReference type="Proteomes" id="UP001597641"/>
    </source>
</evidence>